<feature type="compositionally biased region" description="Basic and acidic residues" evidence="1">
    <location>
        <begin position="447"/>
        <end position="461"/>
    </location>
</feature>
<feature type="region of interest" description="Disordered" evidence="1">
    <location>
        <begin position="347"/>
        <end position="383"/>
    </location>
</feature>
<evidence type="ECO:0000256" key="1">
    <source>
        <dbReference type="SAM" id="MobiDB-lite"/>
    </source>
</evidence>
<accession>A0AAV9TYL3</accession>
<organism evidence="3 4">
    <name type="scientific">Orbilia blumenaviensis</name>
    <dbReference type="NCBI Taxonomy" id="1796055"/>
    <lineage>
        <taxon>Eukaryota</taxon>
        <taxon>Fungi</taxon>
        <taxon>Dikarya</taxon>
        <taxon>Ascomycota</taxon>
        <taxon>Pezizomycotina</taxon>
        <taxon>Orbiliomycetes</taxon>
        <taxon>Orbiliales</taxon>
        <taxon>Orbiliaceae</taxon>
        <taxon>Orbilia</taxon>
    </lineage>
</organism>
<feature type="region of interest" description="Disordered" evidence="1">
    <location>
        <begin position="440"/>
        <end position="461"/>
    </location>
</feature>
<feature type="signal peptide" evidence="2">
    <location>
        <begin position="1"/>
        <end position="19"/>
    </location>
</feature>
<dbReference type="EMBL" id="JAVHNS010000018">
    <property type="protein sequence ID" value="KAK6331360.1"/>
    <property type="molecule type" value="Genomic_DNA"/>
</dbReference>
<keyword evidence="2" id="KW-0732">Signal</keyword>
<dbReference type="Proteomes" id="UP001373714">
    <property type="component" value="Unassembled WGS sequence"/>
</dbReference>
<proteinExistence type="predicted"/>
<reference evidence="3 4" key="1">
    <citation type="submission" date="2019-10" db="EMBL/GenBank/DDBJ databases">
        <authorList>
            <person name="Palmer J.M."/>
        </authorList>
    </citation>
    <scope>NUCLEOTIDE SEQUENCE [LARGE SCALE GENOMIC DNA]</scope>
    <source>
        <strain evidence="3 4">TWF730</strain>
    </source>
</reference>
<evidence type="ECO:0000256" key="2">
    <source>
        <dbReference type="SAM" id="SignalP"/>
    </source>
</evidence>
<evidence type="ECO:0000313" key="3">
    <source>
        <dbReference type="EMBL" id="KAK6331360.1"/>
    </source>
</evidence>
<feature type="compositionally biased region" description="Basic and acidic residues" evidence="1">
    <location>
        <begin position="298"/>
        <end position="313"/>
    </location>
</feature>
<feature type="region of interest" description="Disordered" evidence="1">
    <location>
        <begin position="298"/>
        <end position="326"/>
    </location>
</feature>
<evidence type="ECO:0000313" key="4">
    <source>
        <dbReference type="Proteomes" id="UP001373714"/>
    </source>
</evidence>
<keyword evidence="4" id="KW-1185">Reference proteome</keyword>
<gene>
    <name evidence="3" type="ORF">TWF730_004442</name>
</gene>
<dbReference type="AlphaFoldDB" id="A0AAV9TYL3"/>
<name>A0AAV9TYL3_9PEZI</name>
<protein>
    <submittedName>
        <fullName evidence="3">Uncharacterized protein</fullName>
    </submittedName>
</protein>
<feature type="chain" id="PRO_5043687442" evidence="2">
    <location>
        <begin position="20"/>
        <end position="461"/>
    </location>
</feature>
<comment type="caution">
    <text evidence="3">The sequence shown here is derived from an EMBL/GenBank/DDBJ whole genome shotgun (WGS) entry which is preliminary data.</text>
</comment>
<sequence length="461" mass="50939">MWLLPAIWLFVALLHHSNAYFISVNLQPVETDPLNLSPEDSIEEFFDGLERPSTSILEGTRRLLPALEATDDNSTPGGLGIAGRISLPAPNLRHPIAGYHGSNSRRVSEILGGAAGIPLARTTSGKSQASSTSQQREEDGFVVATTNVPSNSRGRCFELQAPERDSILQSIILSEFAEEDEVPIGLSLFSAPGCRKNRGFVGYSEIDRTSVADTYTVDLEFLQQPIANYFSILPVYGGSDTETPLYHSSDEDINQDIGVRPEAPSPLLNVPRETTSDDDLLANTIERDFQRFNVPWDKLEGARSGDEEEKREATPPSYPQRHRPSPWYINPTLPVFQGFEITSSSPRNWNVRSPDSDDALDSAHVVSRGPRGESDPISSANNNIADHVALDIEDYDLGEGNGSEDGDRNPNAFQVGDEVFIRGYPDPWLWEINAYPETADLEPWQYPEHRGKTSSEDRPFG</sequence>